<dbReference type="Gene3D" id="3.30.360.10">
    <property type="entry name" value="Dihydrodipicolinate Reductase, domain 2"/>
    <property type="match status" value="1"/>
</dbReference>
<evidence type="ECO:0000259" key="4">
    <source>
        <dbReference type="Pfam" id="PF22725"/>
    </source>
</evidence>
<dbReference type="Proteomes" id="UP000562124">
    <property type="component" value="Unassembled WGS sequence"/>
</dbReference>
<dbReference type="InterPro" id="IPR055170">
    <property type="entry name" value="GFO_IDH_MocA-like_dom"/>
</dbReference>
<name>A0A7Y0QG51_CELFI</name>
<dbReference type="InterPro" id="IPR036291">
    <property type="entry name" value="NAD(P)-bd_dom_sf"/>
</dbReference>
<dbReference type="RefSeq" id="WP_169322663.1">
    <property type="nucleotide sequence ID" value="NZ_JABCJJ010000001.1"/>
</dbReference>
<evidence type="ECO:0000256" key="2">
    <source>
        <dbReference type="SAM" id="MobiDB-lite"/>
    </source>
</evidence>
<evidence type="ECO:0000313" key="5">
    <source>
        <dbReference type="EMBL" id="NMR18738.1"/>
    </source>
</evidence>
<dbReference type="InterPro" id="IPR000683">
    <property type="entry name" value="Gfo/Idh/MocA-like_OxRdtase_N"/>
</dbReference>
<dbReference type="SUPFAM" id="SSF51735">
    <property type="entry name" value="NAD(P)-binding Rossmann-fold domains"/>
    <property type="match status" value="1"/>
</dbReference>
<dbReference type="Pfam" id="PF01408">
    <property type="entry name" value="GFO_IDH_MocA"/>
    <property type="match status" value="1"/>
</dbReference>
<evidence type="ECO:0000256" key="1">
    <source>
        <dbReference type="ARBA" id="ARBA00023027"/>
    </source>
</evidence>
<dbReference type="EMBL" id="JABCJJ010000001">
    <property type="protein sequence ID" value="NMR18738.1"/>
    <property type="molecule type" value="Genomic_DNA"/>
</dbReference>
<keyword evidence="6" id="KW-1185">Reference proteome</keyword>
<evidence type="ECO:0000259" key="3">
    <source>
        <dbReference type="Pfam" id="PF01408"/>
    </source>
</evidence>
<dbReference type="PANTHER" id="PTHR43377:SF1">
    <property type="entry name" value="BILIVERDIN REDUCTASE A"/>
    <property type="match status" value="1"/>
</dbReference>
<dbReference type="PANTHER" id="PTHR43377">
    <property type="entry name" value="BILIVERDIN REDUCTASE A"/>
    <property type="match status" value="1"/>
</dbReference>
<evidence type="ECO:0000313" key="6">
    <source>
        <dbReference type="Proteomes" id="UP000562124"/>
    </source>
</evidence>
<gene>
    <name evidence="5" type="ORF">HIR71_00605</name>
</gene>
<reference evidence="5 6" key="1">
    <citation type="submission" date="2020-04" db="EMBL/GenBank/DDBJ databases">
        <title>Sequencing and Assembly of C. fimi.</title>
        <authorList>
            <person name="Ramsey A.R."/>
        </authorList>
    </citation>
    <scope>NUCLEOTIDE SEQUENCE [LARGE SCALE GENOMIC DNA]</scope>
    <source>
        <strain evidence="5 6">SB</strain>
    </source>
</reference>
<dbReference type="InterPro" id="IPR051450">
    <property type="entry name" value="Gfo/Idh/MocA_Oxidoreductases"/>
</dbReference>
<accession>A0A7Y0QG51</accession>
<dbReference type="Pfam" id="PF22725">
    <property type="entry name" value="GFO_IDH_MocA_C3"/>
    <property type="match status" value="1"/>
</dbReference>
<protein>
    <submittedName>
        <fullName evidence="5">Gfo/Idh/MocA family oxidoreductase</fullName>
    </submittedName>
</protein>
<proteinExistence type="predicted"/>
<dbReference type="GO" id="GO:0000166">
    <property type="term" value="F:nucleotide binding"/>
    <property type="evidence" value="ECO:0007669"/>
    <property type="project" value="InterPro"/>
</dbReference>
<comment type="caution">
    <text evidence="5">The sequence shown here is derived from an EMBL/GenBank/DDBJ whole genome shotgun (WGS) entry which is preliminary data.</text>
</comment>
<keyword evidence="1" id="KW-0520">NAD</keyword>
<feature type="domain" description="Gfo/Idh/MocA-like oxidoreductase N-terminal" evidence="3">
    <location>
        <begin position="4"/>
        <end position="125"/>
    </location>
</feature>
<feature type="region of interest" description="Disordered" evidence="2">
    <location>
        <begin position="273"/>
        <end position="292"/>
    </location>
</feature>
<dbReference type="AlphaFoldDB" id="A0A7Y0QG51"/>
<dbReference type="Gene3D" id="3.40.50.720">
    <property type="entry name" value="NAD(P)-binding Rossmann-like Domain"/>
    <property type="match status" value="1"/>
</dbReference>
<dbReference type="SUPFAM" id="SSF55347">
    <property type="entry name" value="Glyceraldehyde-3-phosphate dehydrogenase-like, C-terminal domain"/>
    <property type="match status" value="1"/>
</dbReference>
<sequence>MTELRVGLLGPSGIGATHATAIARTDGVRLVAVAGGRPETGRTAAERYGTPWFTDLDAMLADDDAALDDDTTLDVVVVCSSNDDHVRAASSALAAGVHVLVEKPLATTLADAEALVRAADEAAARGVVAALVSQRRFEAAHQHLAGLLRSGALGRVLVVSGEVLWWRPAEYFAAAPWRTAHPTGGSLINQGVHTLDLMLWLAGPAVEVRAVAGRVLHGTPAEDVTAVALRHASGAVGSLVTSTAARPGGDPRLTLVTEAGTVELVGSQVARWDVDAEPPPPDDVPAGGARPDGIGTVGHERTWQDLVGAIREHRAPAVTFHDGLEAVRVIDAVYRAAPPAPVTGENA</sequence>
<feature type="domain" description="GFO/IDH/MocA-like oxidoreductase" evidence="4">
    <location>
        <begin position="142"/>
        <end position="263"/>
    </location>
</feature>
<organism evidence="5 6">
    <name type="scientific">Cellulomonas fimi</name>
    <dbReference type="NCBI Taxonomy" id="1708"/>
    <lineage>
        <taxon>Bacteria</taxon>
        <taxon>Bacillati</taxon>
        <taxon>Actinomycetota</taxon>
        <taxon>Actinomycetes</taxon>
        <taxon>Micrococcales</taxon>
        <taxon>Cellulomonadaceae</taxon>
        <taxon>Cellulomonas</taxon>
    </lineage>
</organism>